<accession>A0ACC2Q5T9</accession>
<evidence type="ECO:0000313" key="1">
    <source>
        <dbReference type="EMBL" id="KAJ8708827.1"/>
    </source>
</evidence>
<dbReference type="Proteomes" id="UP001231649">
    <property type="component" value="Chromosome 25"/>
</dbReference>
<proteinExistence type="predicted"/>
<name>A0ACC2Q5T9_9NEOP</name>
<gene>
    <name evidence="1" type="ORF">PYW08_010209</name>
</gene>
<keyword evidence="2" id="KW-1185">Reference proteome</keyword>
<comment type="caution">
    <text evidence="1">The sequence shown here is derived from an EMBL/GenBank/DDBJ whole genome shotgun (WGS) entry which is preliminary data.</text>
</comment>
<protein>
    <submittedName>
        <fullName evidence="1">Uncharacterized protein</fullName>
    </submittedName>
</protein>
<dbReference type="EMBL" id="CM056801">
    <property type="protein sequence ID" value="KAJ8708827.1"/>
    <property type="molecule type" value="Genomic_DNA"/>
</dbReference>
<sequence length="100" mass="11111">MGNTQTKEEVVIAQTAGVGSNTARTQQQQETTNTILVVICTILAIGLVIILYKLYNRCHKKQIQRHIDDATLKRYSSILRRQQACMGAVPQASKAEVLNI</sequence>
<organism evidence="1 2">
    <name type="scientific">Mythimna loreyi</name>
    <dbReference type="NCBI Taxonomy" id="667449"/>
    <lineage>
        <taxon>Eukaryota</taxon>
        <taxon>Metazoa</taxon>
        <taxon>Ecdysozoa</taxon>
        <taxon>Arthropoda</taxon>
        <taxon>Hexapoda</taxon>
        <taxon>Insecta</taxon>
        <taxon>Pterygota</taxon>
        <taxon>Neoptera</taxon>
        <taxon>Endopterygota</taxon>
        <taxon>Lepidoptera</taxon>
        <taxon>Glossata</taxon>
        <taxon>Ditrysia</taxon>
        <taxon>Noctuoidea</taxon>
        <taxon>Noctuidae</taxon>
        <taxon>Noctuinae</taxon>
        <taxon>Hadenini</taxon>
        <taxon>Mythimna</taxon>
    </lineage>
</organism>
<reference evidence="1" key="1">
    <citation type="submission" date="2023-03" db="EMBL/GenBank/DDBJ databases">
        <title>Chromosome-level genomes of two armyworms, Mythimna separata and Mythimna loreyi, provide insights into the biosynthesis and reception of sex pheromones.</title>
        <authorList>
            <person name="Zhao H."/>
        </authorList>
    </citation>
    <scope>NUCLEOTIDE SEQUENCE</scope>
    <source>
        <strain evidence="1">BeijingLab</strain>
    </source>
</reference>
<evidence type="ECO:0000313" key="2">
    <source>
        <dbReference type="Proteomes" id="UP001231649"/>
    </source>
</evidence>